<evidence type="ECO:0000259" key="1">
    <source>
        <dbReference type="SMART" id="SM00829"/>
    </source>
</evidence>
<dbReference type="InterPro" id="IPR011032">
    <property type="entry name" value="GroES-like_sf"/>
</dbReference>
<dbReference type="CDD" id="cd05289">
    <property type="entry name" value="MDR_like_2"/>
    <property type="match status" value="1"/>
</dbReference>
<dbReference type="AlphaFoldDB" id="A0A1I6HXG0"/>
<feature type="domain" description="Enoyl reductase (ER)" evidence="1">
    <location>
        <begin position="11"/>
        <end position="328"/>
    </location>
</feature>
<protein>
    <submittedName>
        <fullName evidence="2">NADPH:quinone reductase</fullName>
    </submittedName>
</protein>
<reference evidence="3" key="1">
    <citation type="submission" date="2016-10" db="EMBL/GenBank/DDBJ databases">
        <authorList>
            <person name="Varghese N."/>
            <person name="Submissions S."/>
        </authorList>
    </citation>
    <scope>NUCLEOTIDE SEQUENCE [LARGE SCALE GENOMIC DNA]</scope>
    <source>
        <strain evidence="3">CL127</strain>
    </source>
</reference>
<proteinExistence type="predicted"/>
<dbReference type="Gene3D" id="3.40.50.720">
    <property type="entry name" value="NAD(P)-binding Rossmann-like Domain"/>
    <property type="match status" value="1"/>
</dbReference>
<dbReference type="Pfam" id="PF08240">
    <property type="entry name" value="ADH_N"/>
    <property type="match status" value="1"/>
</dbReference>
<name>A0A1I6HXG0_9MICO</name>
<evidence type="ECO:0000313" key="3">
    <source>
        <dbReference type="Proteomes" id="UP000198877"/>
    </source>
</evidence>
<dbReference type="SUPFAM" id="SSF51735">
    <property type="entry name" value="NAD(P)-binding Rossmann-fold domains"/>
    <property type="match status" value="1"/>
</dbReference>
<dbReference type="Gene3D" id="3.90.180.10">
    <property type="entry name" value="Medium-chain alcohol dehydrogenases, catalytic domain"/>
    <property type="match status" value="1"/>
</dbReference>
<dbReference type="GO" id="GO:0016491">
    <property type="term" value="F:oxidoreductase activity"/>
    <property type="evidence" value="ECO:0007669"/>
    <property type="project" value="InterPro"/>
</dbReference>
<sequence>MKAFRIDRYKGELREADAPEPVAGDHDVLVTVHAAGVNHLDVKLAEGEFTAMLHYELPLTLGHDVAGTVEAVGSAVTRFAVGDEVFARPADFRIGTFAERIAIAEGDVALKPDSLSMVEAASLPLVAVTAWQALVERAGVGVGSRVLIHGGAGGFGSVAVQLAKHLGAHVATTASASNVEWLRGLGADEVIDYRSQDFATLLSGYDLVIDGVGGENLEKSLRVLRPGGLAIGIAGPPDPAFARAIGLNAGLRLAIGGLSAKVRWQARRLGVDYSFLWMHADGRQLAEIAALVDAGALHPVVGRVFPFAETPAALTAMQRGGVRGKIVVSVTD</sequence>
<gene>
    <name evidence="2" type="ORF">SAMN04488591_2243</name>
</gene>
<dbReference type="RefSeq" id="WP_091738910.1">
    <property type="nucleotide sequence ID" value="NZ_FOYR01000002.1"/>
</dbReference>
<dbReference type="PANTHER" id="PTHR11695">
    <property type="entry name" value="ALCOHOL DEHYDROGENASE RELATED"/>
    <property type="match status" value="1"/>
</dbReference>
<dbReference type="Pfam" id="PF13602">
    <property type="entry name" value="ADH_zinc_N_2"/>
    <property type="match status" value="1"/>
</dbReference>
<dbReference type="InterPro" id="IPR036291">
    <property type="entry name" value="NAD(P)-bd_dom_sf"/>
</dbReference>
<dbReference type="InterPro" id="IPR020843">
    <property type="entry name" value="ER"/>
</dbReference>
<dbReference type="SMART" id="SM00829">
    <property type="entry name" value="PKS_ER"/>
    <property type="match status" value="1"/>
</dbReference>
<dbReference type="SUPFAM" id="SSF50129">
    <property type="entry name" value="GroES-like"/>
    <property type="match status" value="1"/>
</dbReference>
<dbReference type="InterPro" id="IPR013154">
    <property type="entry name" value="ADH-like_N"/>
</dbReference>
<dbReference type="InterPro" id="IPR050700">
    <property type="entry name" value="YIM1/Zinc_Alcohol_DH_Fams"/>
</dbReference>
<organism evidence="2 3">
    <name type="scientific">Microbacterium azadirachtae</name>
    <dbReference type="NCBI Taxonomy" id="582680"/>
    <lineage>
        <taxon>Bacteria</taxon>
        <taxon>Bacillati</taxon>
        <taxon>Actinomycetota</taxon>
        <taxon>Actinomycetes</taxon>
        <taxon>Micrococcales</taxon>
        <taxon>Microbacteriaceae</taxon>
        <taxon>Microbacterium</taxon>
    </lineage>
</organism>
<dbReference type="PANTHER" id="PTHR11695:SF294">
    <property type="entry name" value="RETICULON-4-INTERACTING PROTEIN 1, MITOCHONDRIAL"/>
    <property type="match status" value="1"/>
</dbReference>
<dbReference type="EMBL" id="FOYR01000002">
    <property type="protein sequence ID" value="SFR59126.1"/>
    <property type="molecule type" value="Genomic_DNA"/>
</dbReference>
<accession>A0A1I6HXG0</accession>
<evidence type="ECO:0000313" key="2">
    <source>
        <dbReference type="EMBL" id="SFR59126.1"/>
    </source>
</evidence>
<dbReference type="Proteomes" id="UP000198877">
    <property type="component" value="Unassembled WGS sequence"/>
</dbReference>